<sequence length="108" mass="11932">MTLLMERPVGEIPVACSYRWYEQIDYGDGMAVAKVSVSLDERVLTAARAAAATEGISLSAWISRLIDHHIGIQEGLAAVREYEAEHGPIPEEARENARRVLRDLGVIE</sequence>
<keyword evidence="2" id="KW-1185">Reference proteome</keyword>
<comment type="caution">
    <text evidence="1">The sequence shown here is derived from an EMBL/GenBank/DDBJ whole genome shotgun (WGS) entry which is preliminary data.</text>
</comment>
<evidence type="ECO:0000313" key="1">
    <source>
        <dbReference type="EMBL" id="KLL10090.1"/>
    </source>
</evidence>
<name>A0ABR5F044_9ACTN</name>
<protein>
    <recommendedName>
        <fullName evidence="3">Ribbon-helix-helix protein, copG family</fullName>
    </recommendedName>
</protein>
<dbReference type="RefSeq" id="WP_013875193.1">
    <property type="nucleotide sequence ID" value="NZ_JWIO01000043.1"/>
</dbReference>
<accession>A0ABR5F044</accession>
<reference evidence="1 2" key="1">
    <citation type="submission" date="2014-12" db="EMBL/GenBank/DDBJ databases">
        <title>Frankia sp. BMG5.1 draft genome.</title>
        <authorList>
            <person name="Gtari M."/>
            <person name="Ghodhbane-Gtari F."/>
            <person name="Nouioui I."/>
            <person name="Ktari A."/>
            <person name="Hezbri K."/>
            <person name="Mimouni W."/>
            <person name="Sbissi I."/>
            <person name="Ayari A."/>
            <person name="Yamanaka T."/>
            <person name="Normand P."/>
            <person name="Tisa L.S."/>
            <person name="Boudabous A."/>
        </authorList>
    </citation>
    <scope>NUCLEOTIDE SEQUENCE [LARGE SCALE GENOMIC DNA]</scope>
    <source>
        <strain evidence="1 2">BMG5.1</strain>
    </source>
</reference>
<evidence type="ECO:0000313" key="2">
    <source>
        <dbReference type="Proteomes" id="UP000035425"/>
    </source>
</evidence>
<proteinExistence type="predicted"/>
<dbReference type="EMBL" id="JWIO01000043">
    <property type="protein sequence ID" value="KLL10090.1"/>
    <property type="molecule type" value="Genomic_DNA"/>
</dbReference>
<evidence type="ECO:0008006" key="3">
    <source>
        <dbReference type="Google" id="ProtNLM"/>
    </source>
</evidence>
<dbReference type="Proteomes" id="UP000035425">
    <property type="component" value="Unassembled WGS sequence"/>
</dbReference>
<organism evidence="1 2">
    <name type="scientific">Protofrankia coriariae</name>
    <dbReference type="NCBI Taxonomy" id="1562887"/>
    <lineage>
        <taxon>Bacteria</taxon>
        <taxon>Bacillati</taxon>
        <taxon>Actinomycetota</taxon>
        <taxon>Actinomycetes</taxon>
        <taxon>Frankiales</taxon>
        <taxon>Frankiaceae</taxon>
        <taxon>Protofrankia</taxon>
    </lineage>
</organism>
<gene>
    <name evidence="1" type="ORF">FrCorBMG51_20285</name>
</gene>